<evidence type="ECO:0008006" key="4">
    <source>
        <dbReference type="Google" id="ProtNLM"/>
    </source>
</evidence>
<dbReference type="EMBL" id="CP027860">
    <property type="protein sequence ID" value="AVP99330.1"/>
    <property type="molecule type" value="Genomic_DNA"/>
</dbReference>
<dbReference type="RefSeq" id="WP_106893248.1">
    <property type="nucleotide sequence ID" value="NZ_CP027860.1"/>
</dbReference>
<organism evidence="2 3">
    <name type="scientific">Ahniella affigens</name>
    <dbReference type="NCBI Taxonomy" id="2021234"/>
    <lineage>
        <taxon>Bacteria</taxon>
        <taxon>Pseudomonadati</taxon>
        <taxon>Pseudomonadota</taxon>
        <taxon>Gammaproteobacteria</taxon>
        <taxon>Lysobacterales</taxon>
        <taxon>Rhodanobacteraceae</taxon>
        <taxon>Ahniella</taxon>
    </lineage>
</organism>
<reference evidence="2 3" key="2">
    <citation type="submission" date="2018-03" db="EMBL/GenBank/DDBJ databases">
        <authorList>
            <person name="Keele B.F."/>
        </authorList>
    </citation>
    <scope>NUCLEOTIDE SEQUENCE [LARGE SCALE GENOMIC DNA]</scope>
    <source>
        <strain evidence="2 3">D13</strain>
    </source>
</reference>
<feature type="signal peptide" evidence="1">
    <location>
        <begin position="1"/>
        <end position="29"/>
    </location>
</feature>
<gene>
    <name evidence="2" type="ORF">C7S18_20100</name>
</gene>
<dbReference type="AlphaFoldDB" id="A0A2P1PWX5"/>
<name>A0A2P1PWX5_9GAMM</name>
<dbReference type="OrthoDB" id="5769363at2"/>
<keyword evidence="1" id="KW-0732">Signal</keyword>
<dbReference type="Proteomes" id="UP000241074">
    <property type="component" value="Chromosome"/>
</dbReference>
<dbReference type="KEGG" id="xba:C7S18_20100"/>
<reference evidence="2 3" key="1">
    <citation type="submission" date="2018-03" db="EMBL/GenBank/DDBJ databases">
        <title>Ahniella affigens gen. nov., sp. nov., a gammaproteobacterium isolated from sandy soil near a stream.</title>
        <authorList>
            <person name="Ko Y."/>
            <person name="Kim J.-H."/>
        </authorList>
    </citation>
    <scope>NUCLEOTIDE SEQUENCE [LARGE SCALE GENOMIC DNA]</scope>
    <source>
        <strain evidence="2 3">D13</strain>
    </source>
</reference>
<evidence type="ECO:0000256" key="1">
    <source>
        <dbReference type="SAM" id="SignalP"/>
    </source>
</evidence>
<evidence type="ECO:0000313" key="2">
    <source>
        <dbReference type="EMBL" id="AVP99330.1"/>
    </source>
</evidence>
<accession>A0A2P1PWX5</accession>
<protein>
    <recommendedName>
        <fullName evidence="4">Ig-like domain-containing protein</fullName>
    </recommendedName>
</protein>
<evidence type="ECO:0000313" key="3">
    <source>
        <dbReference type="Proteomes" id="UP000241074"/>
    </source>
</evidence>
<keyword evidence="3" id="KW-1185">Reference proteome</keyword>
<proteinExistence type="predicted"/>
<sequence length="435" mass="45123">MFRSIARSALLSRVSWLLITSVASNVVQAGTIVLIKPDGQRVSVAMQGQGMTVDARTGDIEVPTMQASGQLGDGWCPTTATSAPAQSSPALVLVRSNGIRYRIAISSSTLPSWRASQQTLEVTTIAQQAQAGDGWCPSLPATAPRFVSPLSASPATLTAPGTTMLSWSTTLATACSTAGSSFPSGVSAISGWPANVPVQSSGTVLSLSVVGSYRFRLTCTGTGGSVSGDVTVQVNSSPGSGCTGTHAPPNGRTRQATFLLGASDLWQASNTDWPRNAEIDLTRWHPPVPTSIDAQGVNRSFLGRFGSNTGDTGTMELKSTSYAAFQFDTTGFANRAGQLTWEQPGAFGAPLLVALSPCAGDFFPTDARCKSNGSAASGLGWSTGASVANYCPLTAGQTYYLNVIFGSPTQPAQTTCGFTACRWLFSQRCQIGCTP</sequence>
<feature type="chain" id="PRO_5015168038" description="Ig-like domain-containing protein" evidence="1">
    <location>
        <begin position="30"/>
        <end position="435"/>
    </location>
</feature>